<dbReference type="RefSeq" id="WP_377071103.1">
    <property type="nucleotide sequence ID" value="NZ_JBHMEC010000030.1"/>
</dbReference>
<protein>
    <submittedName>
        <fullName evidence="6">Lytic transglycosylase domain-containing protein</fullName>
        <ecNumber evidence="6">4.2.2.n1</ecNumber>
    </submittedName>
</protein>
<comment type="similarity">
    <text evidence="2">Belongs to the virb1 family.</text>
</comment>
<dbReference type="PANTHER" id="PTHR37423">
    <property type="entry name" value="SOLUBLE LYTIC MUREIN TRANSGLYCOSYLASE-RELATED"/>
    <property type="match status" value="1"/>
</dbReference>
<name>A0ABV5I491_9RHOB</name>
<organism evidence="6 7">
    <name type="scientific">Roseovarius ramblicola</name>
    <dbReference type="NCBI Taxonomy" id="2022336"/>
    <lineage>
        <taxon>Bacteria</taxon>
        <taxon>Pseudomonadati</taxon>
        <taxon>Pseudomonadota</taxon>
        <taxon>Alphaproteobacteria</taxon>
        <taxon>Rhodobacterales</taxon>
        <taxon>Roseobacteraceae</taxon>
        <taxon>Roseovarius</taxon>
    </lineage>
</organism>
<dbReference type="Pfam" id="PF01464">
    <property type="entry name" value="SLT"/>
    <property type="match status" value="1"/>
</dbReference>
<accession>A0ABV5I491</accession>
<dbReference type="PANTHER" id="PTHR37423:SF2">
    <property type="entry name" value="MEMBRANE-BOUND LYTIC MUREIN TRANSGLYCOSYLASE C"/>
    <property type="match status" value="1"/>
</dbReference>
<feature type="domain" description="Transglycosylase SLT" evidence="5">
    <location>
        <begin position="143"/>
        <end position="234"/>
    </location>
</feature>
<dbReference type="InterPro" id="IPR000189">
    <property type="entry name" value="Transglyc_AS"/>
</dbReference>
<keyword evidence="4" id="KW-0732">Signal</keyword>
<gene>
    <name evidence="6" type="ORF">ACFFU4_17200</name>
</gene>
<sequence length="276" mass="28966">MENKIRGGAVPINGIFRILCCCAASALTGPARAGDPPPFPDFSPKFEKAPEPGERRGPLVQITPQDTPRAGPDANQGPAPRLGWFWEDVPAGLDADVAMRLQAASRRLANPPAGVALAVPRLEALQEMARARGADILRATIGTRVSPALALSVIAVESGGRAAAVSPKGAQGLMQLMPDTAARFDVADPLAPAQNIRGGVAYLDWLIEEFGGDVILALAGYNAGEGALRDHGGVPPWPETRDYVPRVLAAFEVARGLCKTRPELVTDACAFDLALK</sequence>
<dbReference type="PROSITE" id="PS00922">
    <property type="entry name" value="TRANSGLYCOSYLASE"/>
    <property type="match status" value="1"/>
</dbReference>
<feature type="compositionally biased region" description="Basic and acidic residues" evidence="3">
    <location>
        <begin position="44"/>
        <end position="57"/>
    </location>
</feature>
<dbReference type="Gene3D" id="1.10.530.10">
    <property type="match status" value="1"/>
</dbReference>
<comment type="similarity">
    <text evidence="1">Belongs to the transglycosylase Slt family.</text>
</comment>
<evidence type="ECO:0000256" key="1">
    <source>
        <dbReference type="ARBA" id="ARBA00007734"/>
    </source>
</evidence>
<reference evidence="6 7" key="1">
    <citation type="submission" date="2024-09" db="EMBL/GenBank/DDBJ databases">
        <authorList>
            <person name="Sun Q."/>
            <person name="Mori K."/>
        </authorList>
    </citation>
    <scope>NUCLEOTIDE SEQUENCE [LARGE SCALE GENOMIC DNA]</scope>
    <source>
        <strain evidence="6 7">CECT 9424</strain>
    </source>
</reference>
<keyword evidence="7" id="KW-1185">Reference proteome</keyword>
<feature type="region of interest" description="Disordered" evidence="3">
    <location>
        <begin position="34"/>
        <end position="78"/>
    </location>
</feature>
<dbReference type="Proteomes" id="UP001589670">
    <property type="component" value="Unassembled WGS sequence"/>
</dbReference>
<dbReference type="InterPro" id="IPR008258">
    <property type="entry name" value="Transglycosylase_SLT_dom_1"/>
</dbReference>
<dbReference type="EMBL" id="JBHMEC010000030">
    <property type="protein sequence ID" value="MFB9151493.1"/>
    <property type="molecule type" value="Genomic_DNA"/>
</dbReference>
<feature type="signal peptide" evidence="4">
    <location>
        <begin position="1"/>
        <end position="33"/>
    </location>
</feature>
<evidence type="ECO:0000313" key="6">
    <source>
        <dbReference type="EMBL" id="MFB9151493.1"/>
    </source>
</evidence>
<dbReference type="EC" id="4.2.2.n1" evidence="6"/>
<dbReference type="GO" id="GO:0016829">
    <property type="term" value="F:lyase activity"/>
    <property type="evidence" value="ECO:0007669"/>
    <property type="project" value="UniProtKB-KW"/>
</dbReference>
<dbReference type="SUPFAM" id="SSF53955">
    <property type="entry name" value="Lysozyme-like"/>
    <property type="match status" value="1"/>
</dbReference>
<dbReference type="InterPro" id="IPR023346">
    <property type="entry name" value="Lysozyme-like_dom_sf"/>
</dbReference>
<feature type="chain" id="PRO_5046790456" evidence="4">
    <location>
        <begin position="34"/>
        <end position="276"/>
    </location>
</feature>
<comment type="caution">
    <text evidence="6">The sequence shown here is derived from an EMBL/GenBank/DDBJ whole genome shotgun (WGS) entry which is preliminary data.</text>
</comment>
<evidence type="ECO:0000256" key="4">
    <source>
        <dbReference type="SAM" id="SignalP"/>
    </source>
</evidence>
<evidence type="ECO:0000259" key="5">
    <source>
        <dbReference type="Pfam" id="PF01464"/>
    </source>
</evidence>
<dbReference type="CDD" id="cd00254">
    <property type="entry name" value="LT-like"/>
    <property type="match status" value="1"/>
</dbReference>
<evidence type="ECO:0000256" key="2">
    <source>
        <dbReference type="ARBA" id="ARBA00009387"/>
    </source>
</evidence>
<proteinExistence type="inferred from homology"/>
<evidence type="ECO:0000256" key="3">
    <source>
        <dbReference type="SAM" id="MobiDB-lite"/>
    </source>
</evidence>
<evidence type="ECO:0000313" key="7">
    <source>
        <dbReference type="Proteomes" id="UP001589670"/>
    </source>
</evidence>
<keyword evidence="6" id="KW-0456">Lyase</keyword>